<dbReference type="SUPFAM" id="SSF52172">
    <property type="entry name" value="CheY-like"/>
    <property type="match status" value="1"/>
</dbReference>
<evidence type="ECO:0000259" key="4">
    <source>
        <dbReference type="PROSITE" id="PS50110"/>
    </source>
</evidence>
<dbReference type="InterPro" id="IPR050595">
    <property type="entry name" value="Bact_response_regulator"/>
</dbReference>
<dbReference type="EMBL" id="CP067089">
    <property type="protein sequence ID" value="QQO10784.1"/>
    <property type="molecule type" value="Genomic_DNA"/>
</dbReference>
<proteinExistence type="predicted"/>
<evidence type="ECO:0000313" key="5">
    <source>
        <dbReference type="EMBL" id="QQO10784.1"/>
    </source>
</evidence>
<name>A0A7T7XQS8_9SPIR</name>
<evidence type="ECO:0000256" key="2">
    <source>
        <dbReference type="ARBA" id="ARBA00023012"/>
    </source>
</evidence>
<dbReference type="Gene3D" id="3.40.50.2300">
    <property type="match status" value="1"/>
</dbReference>
<dbReference type="KEGG" id="bhc:JFL75_07665"/>
<dbReference type="PROSITE" id="PS50110">
    <property type="entry name" value="RESPONSE_REGULATORY"/>
    <property type="match status" value="1"/>
</dbReference>
<dbReference type="InterPro" id="IPR011006">
    <property type="entry name" value="CheY-like_superfamily"/>
</dbReference>
<dbReference type="PANTHER" id="PTHR44591">
    <property type="entry name" value="STRESS RESPONSE REGULATOR PROTEIN 1"/>
    <property type="match status" value="1"/>
</dbReference>
<feature type="modified residue" description="4-aspartylphosphate" evidence="3">
    <location>
        <position position="78"/>
    </location>
</feature>
<sequence>MIAKSDMPSINEKDPDGIKPEGGSYRVLIVDDSMFIAKQLGQIFTSEGFEVAATASDGAQGVEKYKELYPNIDLVTMDITMPVMDGVTALEKILEFDKEATVIMVSALGKEDVVKKSLLLGAKSYIVKPLDRKKVLERVVSVLKR</sequence>
<dbReference type="AlphaFoldDB" id="A0A7T7XQS8"/>
<dbReference type="InterPro" id="IPR001789">
    <property type="entry name" value="Sig_transdc_resp-reg_receiver"/>
</dbReference>
<dbReference type="Pfam" id="PF00072">
    <property type="entry name" value="Response_reg"/>
    <property type="match status" value="1"/>
</dbReference>
<keyword evidence="2" id="KW-0902">Two-component regulatory system</keyword>
<accession>A0A7T7XQS8</accession>
<dbReference type="Proteomes" id="UP000595917">
    <property type="component" value="Chromosome"/>
</dbReference>
<organism evidence="5 6">
    <name type="scientific">Breznakiella homolactica</name>
    <dbReference type="NCBI Taxonomy" id="2798577"/>
    <lineage>
        <taxon>Bacteria</taxon>
        <taxon>Pseudomonadati</taxon>
        <taxon>Spirochaetota</taxon>
        <taxon>Spirochaetia</taxon>
        <taxon>Spirochaetales</taxon>
        <taxon>Breznakiellaceae</taxon>
        <taxon>Breznakiella</taxon>
    </lineage>
</organism>
<keyword evidence="6" id="KW-1185">Reference proteome</keyword>
<evidence type="ECO:0000313" key="6">
    <source>
        <dbReference type="Proteomes" id="UP000595917"/>
    </source>
</evidence>
<protein>
    <submittedName>
        <fullName evidence="5">Response regulator</fullName>
    </submittedName>
</protein>
<reference evidence="5" key="1">
    <citation type="submission" date="2021-01" db="EMBL/GenBank/DDBJ databases">
        <title>Description of Breznakiella homolactica.</title>
        <authorList>
            <person name="Song Y."/>
            <person name="Brune A."/>
        </authorList>
    </citation>
    <scope>NUCLEOTIDE SEQUENCE</scope>
    <source>
        <strain evidence="5">RmG30</strain>
    </source>
</reference>
<gene>
    <name evidence="5" type="ORF">JFL75_07665</name>
</gene>
<dbReference type="SMART" id="SM00448">
    <property type="entry name" value="REC"/>
    <property type="match status" value="1"/>
</dbReference>
<dbReference type="PANTHER" id="PTHR44591:SF14">
    <property type="entry name" value="PROTEIN PILG"/>
    <property type="match status" value="1"/>
</dbReference>
<dbReference type="GO" id="GO:0000160">
    <property type="term" value="P:phosphorelay signal transduction system"/>
    <property type="evidence" value="ECO:0007669"/>
    <property type="project" value="UniProtKB-KW"/>
</dbReference>
<evidence type="ECO:0000256" key="3">
    <source>
        <dbReference type="PROSITE-ProRule" id="PRU00169"/>
    </source>
</evidence>
<feature type="domain" description="Response regulatory" evidence="4">
    <location>
        <begin position="26"/>
        <end position="143"/>
    </location>
</feature>
<dbReference type="RefSeq" id="WP_215628089.1">
    <property type="nucleotide sequence ID" value="NZ_CP067089.2"/>
</dbReference>
<evidence type="ECO:0000256" key="1">
    <source>
        <dbReference type="ARBA" id="ARBA00022553"/>
    </source>
</evidence>
<keyword evidence="1 3" id="KW-0597">Phosphoprotein</keyword>